<evidence type="ECO:0000256" key="3">
    <source>
        <dbReference type="HAMAP-Rule" id="MF_01384"/>
    </source>
</evidence>
<keyword evidence="3" id="KW-0996">Nickel insertion</keyword>
<dbReference type="EMBL" id="CP107006">
    <property type="protein sequence ID" value="UYQ91948.1"/>
    <property type="molecule type" value="Genomic_DNA"/>
</dbReference>
<evidence type="ECO:0000256" key="2">
    <source>
        <dbReference type="ARBA" id="ARBA00023186"/>
    </source>
</evidence>
<comment type="function">
    <text evidence="3">Required for maturation of urease via the functional incorporation of the urease nickel metallocenter.</text>
</comment>
<sequence length="269" mass="30134">MINELKIATGLRNGKTYLKESFYTRPFKLADVGLDRHDPALYLTLMSSSPGILDGDVYDIQVQLAAHTRLQLQTQSYQRIFQMEQEARQTMQVMLEDGAMLSYIPHPLVPHKNAVFKAHNKITVGAGSRLLWGEIVTCGRKLSGEVFQFKLLRNLTEIYQNGRLLLKDNQVMAPALIPPEVMGQLEGHTHQATFIYVDTTPGANLFEENIRALIPGDIVCGVTRAAGPAVVARMLAQGGEQLYDCLQRIATAIWTNEIVHYTNTSEHER</sequence>
<name>A0ABY6IXI1_9BACT</name>
<evidence type="ECO:0000313" key="5">
    <source>
        <dbReference type="Proteomes" id="UP001162741"/>
    </source>
</evidence>
<reference evidence="4" key="1">
    <citation type="submission" date="2022-10" db="EMBL/GenBank/DDBJ databases">
        <title>Chitinophaga sp. nov., isolated from soil.</title>
        <authorList>
            <person name="Jeon C.O."/>
        </authorList>
    </citation>
    <scope>NUCLEOTIDE SEQUENCE</scope>
    <source>
        <strain evidence="4">R8</strain>
    </source>
</reference>
<accession>A0ABY6IXI1</accession>
<keyword evidence="3" id="KW-0963">Cytoplasm</keyword>
<dbReference type="HAMAP" id="MF_01384">
    <property type="entry name" value="UreD"/>
    <property type="match status" value="1"/>
</dbReference>
<dbReference type="PANTHER" id="PTHR33643:SF1">
    <property type="entry name" value="UREASE ACCESSORY PROTEIN D"/>
    <property type="match status" value="1"/>
</dbReference>
<dbReference type="PANTHER" id="PTHR33643">
    <property type="entry name" value="UREASE ACCESSORY PROTEIN D"/>
    <property type="match status" value="1"/>
</dbReference>
<dbReference type="RefSeq" id="WP_264280296.1">
    <property type="nucleotide sequence ID" value="NZ_CP107006.1"/>
</dbReference>
<comment type="subcellular location">
    <subcellularLocation>
        <location evidence="3">Cytoplasm</location>
    </subcellularLocation>
</comment>
<comment type="similarity">
    <text evidence="1 3">Belongs to the UreD family.</text>
</comment>
<evidence type="ECO:0000313" key="4">
    <source>
        <dbReference type="EMBL" id="UYQ91948.1"/>
    </source>
</evidence>
<keyword evidence="2 3" id="KW-0143">Chaperone</keyword>
<evidence type="ECO:0000256" key="1">
    <source>
        <dbReference type="ARBA" id="ARBA00007177"/>
    </source>
</evidence>
<comment type="subunit">
    <text evidence="3">UreD, UreF and UreG form a complex that acts as a GTP-hydrolysis-dependent molecular chaperone, activating the urease apoprotein by helping to assemble the nickel containing metallocenter of UreC. The UreE protein probably delivers the nickel.</text>
</comment>
<dbReference type="Proteomes" id="UP001162741">
    <property type="component" value="Chromosome"/>
</dbReference>
<dbReference type="Pfam" id="PF01774">
    <property type="entry name" value="UreD"/>
    <property type="match status" value="1"/>
</dbReference>
<keyword evidence="5" id="KW-1185">Reference proteome</keyword>
<protein>
    <recommendedName>
        <fullName evidence="3">Urease accessory protein UreD</fullName>
    </recommendedName>
</protein>
<dbReference type="InterPro" id="IPR002669">
    <property type="entry name" value="UreD"/>
</dbReference>
<proteinExistence type="inferred from homology"/>
<organism evidence="4 5">
    <name type="scientific">Chitinophaga horti</name>
    <dbReference type="NCBI Taxonomy" id="2920382"/>
    <lineage>
        <taxon>Bacteria</taxon>
        <taxon>Pseudomonadati</taxon>
        <taxon>Bacteroidota</taxon>
        <taxon>Chitinophagia</taxon>
        <taxon>Chitinophagales</taxon>
        <taxon>Chitinophagaceae</taxon>
        <taxon>Chitinophaga</taxon>
    </lineage>
</organism>
<gene>
    <name evidence="3" type="primary">ureD</name>
    <name evidence="4" type="ORF">MKQ68_17830</name>
</gene>